<accession>A0A6A6NCG1</accession>
<sequence length="234" mass="27727">MGANRDSQCNDGSGVVGQKRKDFTVDMEDKEDRLMDKKFKIKWHFSSIYGQPKEEYKHRTFQLLRQHKKLASIPWHMDFRVYEFTWTYGQAGVHNIQKRLDSYSLGVVGIWEWGKDITVKIANCGRGLQRWKKETFRNINRHLKHIRDRMNFLQHQLHSEEEDIGRVFTSYFEDLFSSASSSKMATVLYSVDGRVFEQMNEQLIKPYTVDEILCSLKQMHPIKTLLLRTKLILC</sequence>
<keyword evidence="2" id="KW-1185">Reference proteome</keyword>
<reference evidence="1 2" key="1">
    <citation type="journal article" date="2020" name="Mol. Plant">
        <title>The Chromosome-Based Rubber Tree Genome Provides New Insights into Spurge Genome Evolution and Rubber Biosynthesis.</title>
        <authorList>
            <person name="Liu J."/>
            <person name="Shi C."/>
            <person name="Shi C.C."/>
            <person name="Li W."/>
            <person name="Zhang Q.J."/>
            <person name="Zhang Y."/>
            <person name="Li K."/>
            <person name="Lu H.F."/>
            <person name="Shi C."/>
            <person name="Zhu S.T."/>
            <person name="Xiao Z.Y."/>
            <person name="Nan H."/>
            <person name="Yue Y."/>
            <person name="Zhu X.G."/>
            <person name="Wu Y."/>
            <person name="Hong X.N."/>
            <person name="Fan G.Y."/>
            <person name="Tong Y."/>
            <person name="Zhang D."/>
            <person name="Mao C.L."/>
            <person name="Liu Y.L."/>
            <person name="Hao S.J."/>
            <person name="Liu W.Q."/>
            <person name="Lv M.Q."/>
            <person name="Zhang H.B."/>
            <person name="Liu Y."/>
            <person name="Hu-Tang G.R."/>
            <person name="Wang J.P."/>
            <person name="Wang J.H."/>
            <person name="Sun Y.H."/>
            <person name="Ni S.B."/>
            <person name="Chen W.B."/>
            <person name="Zhang X.C."/>
            <person name="Jiao Y.N."/>
            <person name="Eichler E.E."/>
            <person name="Li G.H."/>
            <person name="Liu X."/>
            <person name="Gao L.Z."/>
        </authorList>
    </citation>
    <scope>NUCLEOTIDE SEQUENCE [LARGE SCALE GENOMIC DNA]</scope>
    <source>
        <strain evidence="2">cv. GT1</strain>
        <tissue evidence="1">Leaf</tissue>
    </source>
</reference>
<comment type="caution">
    <text evidence="1">The sequence shown here is derived from an EMBL/GenBank/DDBJ whole genome shotgun (WGS) entry which is preliminary data.</text>
</comment>
<dbReference type="EMBL" id="JAAGAX010000002">
    <property type="protein sequence ID" value="KAF2322356.1"/>
    <property type="molecule type" value="Genomic_DNA"/>
</dbReference>
<gene>
    <name evidence="1" type="ORF">GH714_012806</name>
</gene>
<dbReference type="Proteomes" id="UP000467840">
    <property type="component" value="Chromosome 11"/>
</dbReference>
<proteinExistence type="predicted"/>
<protein>
    <submittedName>
        <fullName evidence="1">Uncharacterized protein</fullName>
    </submittedName>
</protein>
<organism evidence="1 2">
    <name type="scientific">Hevea brasiliensis</name>
    <name type="common">Para rubber tree</name>
    <name type="synonym">Siphonia brasiliensis</name>
    <dbReference type="NCBI Taxonomy" id="3981"/>
    <lineage>
        <taxon>Eukaryota</taxon>
        <taxon>Viridiplantae</taxon>
        <taxon>Streptophyta</taxon>
        <taxon>Embryophyta</taxon>
        <taxon>Tracheophyta</taxon>
        <taxon>Spermatophyta</taxon>
        <taxon>Magnoliopsida</taxon>
        <taxon>eudicotyledons</taxon>
        <taxon>Gunneridae</taxon>
        <taxon>Pentapetalae</taxon>
        <taxon>rosids</taxon>
        <taxon>fabids</taxon>
        <taxon>Malpighiales</taxon>
        <taxon>Euphorbiaceae</taxon>
        <taxon>Crotonoideae</taxon>
        <taxon>Micrandreae</taxon>
        <taxon>Hevea</taxon>
    </lineage>
</organism>
<dbReference type="AlphaFoldDB" id="A0A6A6NCG1"/>
<evidence type="ECO:0000313" key="2">
    <source>
        <dbReference type="Proteomes" id="UP000467840"/>
    </source>
</evidence>
<name>A0A6A6NCG1_HEVBR</name>
<evidence type="ECO:0000313" key="1">
    <source>
        <dbReference type="EMBL" id="KAF2322356.1"/>
    </source>
</evidence>